<reference evidence="3 4" key="1">
    <citation type="submission" date="2024-11" db="EMBL/GenBank/DDBJ databases">
        <authorList>
            <person name="Heng Y.C."/>
            <person name="Lim A.C.H."/>
            <person name="Lee J.K.Y."/>
            <person name="Kittelmann S."/>
        </authorList>
    </citation>
    <scope>NUCLEOTIDE SEQUENCE [LARGE SCALE GENOMIC DNA]</scope>
    <source>
        <strain evidence="3 4">WILCCON 0202</strain>
    </source>
</reference>
<dbReference type="SUPFAM" id="SSF53756">
    <property type="entry name" value="UDP-Glycosyltransferase/glycogen phosphorylase"/>
    <property type="match status" value="1"/>
</dbReference>
<dbReference type="Proteomes" id="UP001623661">
    <property type="component" value="Unassembled WGS sequence"/>
</dbReference>
<protein>
    <submittedName>
        <fullName evidence="3">Glycosyltransferase family 4 protein</fullName>
    </submittedName>
</protein>
<dbReference type="PANTHER" id="PTHR12526:SF630">
    <property type="entry name" value="GLYCOSYLTRANSFERASE"/>
    <property type="match status" value="1"/>
</dbReference>
<accession>A0ABW8TTA9</accession>
<evidence type="ECO:0000259" key="1">
    <source>
        <dbReference type="Pfam" id="PF00534"/>
    </source>
</evidence>
<gene>
    <name evidence="3" type="ORF">ACJDUH_12580</name>
</gene>
<feature type="domain" description="Glycosyltransferase subfamily 4-like N-terminal" evidence="2">
    <location>
        <begin position="3"/>
        <end position="152"/>
    </location>
</feature>
<comment type="caution">
    <text evidence="3">The sequence shown here is derived from an EMBL/GenBank/DDBJ whole genome shotgun (WGS) entry which is preliminary data.</text>
</comment>
<sequence>MKKVLFVAHVVKHHLMTFHLPYLEWFKKNGYETHVCSRNDYENKEDCIIPYCDKYYDLPFESMPFNLRNITAFNKLNQIIKSNNYDIIHCHTPVGGALTRLAAKKARKNGTKVIYTAHGFHFFKGAPLRNWILFYPIEKWLAKYTDMIITINKEDYELAKKSFKAGKIEYIPGVGLDTERYSNIRINKLDKRKELEIPDNAFFILSVGQLNKNKNHETILRGMAKLNNPNIYCIICGQGKLENYLERLINELGLVKQVKLMGYRRDIDEISKAADMFAFLSYREGLSVALMEAMAAGLPIVCSNIRGNNDLIEEGNGGYLIKPNDTDSFARSIKRLFENPELRVKLGEFNKKAIKKCDINNIKKSMEEIYRNI</sequence>
<name>A0ABW8TTA9_9CLOT</name>
<dbReference type="PANTHER" id="PTHR12526">
    <property type="entry name" value="GLYCOSYLTRANSFERASE"/>
    <property type="match status" value="1"/>
</dbReference>
<dbReference type="RefSeq" id="WP_406765550.1">
    <property type="nucleotide sequence ID" value="NZ_JBJHZY010000002.1"/>
</dbReference>
<evidence type="ECO:0000313" key="4">
    <source>
        <dbReference type="Proteomes" id="UP001623661"/>
    </source>
</evidence>
<dbReference type="Gene3D" id="3.40.50.2000">
    <property type="entry name" value="Glycogen Phosphorylase B"/>
    <property type="match status" value="2"/>
</dbReference>
<dbReference type="Pfam" id="PF00534">
    <property type="entry name" value="Glycos_transf_1"/>
    <property type="match status" value="1"/>
</dbReference>
<dbReference type="CDD" id="cd03808">
    <property type="entry name" value="GT4_CapM-like"/>
    <property type="match status" value="1"/>
</dbReference>
<feature type="domain" description="Glycosyl transferase family 1" evidence="1">
    <location>
        <begin position="190"/>
        <end position="352"/>
    </location>
</feature>
<dbReference type="InterPro" id="IPR001296">
    <property type="entry name" value="Glyco_trans_1"/>
</dbReference>
<dbReference type="InterPro" id="IPR028098">
    <property type="entry name" value="Glyco_trans_4-like_N"/>
</dbReference>
<dbReference type="EMBL" id="JBJHZY010000002">
    <property type="protein sequence ID" value="MFL0268929.1"/>
    <property type="molecule type" value="Genomic_DNA"/>
</dbReference>
<keyword evidence="4" id="KW-1185">Reference proteome</keyword>
<evidence type="ECO:0000313" key="3">
    <source>
        <dbReference type="EMBL" id="MFL0268929.1"/>
    </source>
</evidence>
<evidence type="ECO:0000259" key="2">
    <source>
        <dbReference type="Pfam" id="PF13477"/>
    </source>
</evidence>
<dbReference type="Pfam" id="PF13477">
    <property type="entry name" value="Glyco_trans_4_2"/>
    <property type="match status" value="1"/>
</dbReference>
<proteinExistence type="predicted"/>
<organism evidence="3 4">
    <name type="scientific">Candidatus Clostridium radicumherbarum</name>
    <dbReference type="NCBI Taxonomy" id="3381662"/>
    <lineage>
        <taxon>Bacteria</taxon>
        <taxon>Bacillati</taxon>
        <taxon>Bacillota</taxon>
        <taxon>Clostridia</taxon>
        <taxon>Eubacteriales</taxon>
        <taxon>Clostridiaceae</taxon>
        <taxon>Clostridium</taxon>
    </lineage>
</organism>